<evidence type="ECO:0000259" key="1">
    <source>
        <dbReference type="Pfam" id="PF02129"/>
    </source>
</evidence>
<feature type="domain" description="Xaa-Pro dipeptidyl-peptidase-like" evidence="1">
    <location>
        <begin position="12"/>
        <end position="142"/>
    </location>
</feature>
<dbReference type="Pfam" id="PF02129">
    <property type="entry name" value="Peptidase_S15"/>
    <property type="match status" value="1"/>
</dbReference>
<proteinExistence type="predicted"/>
<dbReference type="Gene3D" id="1.10.10.800">
    <property type="match status" value="1"/>
</dbReference>
<sequence length="309" mass="33239">MKVTFDSLGLECAADLYLPEGADPDAELPGIVLGHGFGMGKAALVQQGRHFAAAGFAALSIDYRYFGESGGEPREKNFPLDKVEDYRNAISYLQSRPEVDADRIGIWGTSFSGGTVIHVAGVDRRVKAVVAQVPVSDGRGWLQVLRNPSQWEELLDELEADRRGRFAGQPSGTIPSIGLSGERAVLPWKGPRDTSMTTSVPMALESLEKVAEWRPLAFAREIAPRPALVIAGSGYDVIHPFSMALDVHAALEEPKELTVLPFEGMAFYGGPGLVASLAVATTFYRTHLGSTVAEKQKALEPTAASDSDR</sequence>
<dbReference type="InterPro" id="IPR029058">
    <property type="entry name" value="AB_hydrolase_fold"/>
</dbReference>
<reference evidence="2 3" key="1">
    <citation type="submission" date="2021-01" db="EMBL/GenBank/DDBJ databases">
        <title>Genomics of switchgrass bacterial isolates.</title>
        <authorList>
            <person name="Shade A."/>
        </authorList>
    </citation>
    <scope>NUCLEOTIDE SEQUENCE [LARGE SCALE GENOMIC DNA]</scope>
    <source>
        <strain evidence="2 3">PvP111</strain>
    </source>
</reference>
<dbReference type="Gene3D" id="3.40.50.1820">
    <property type="entry name" value="alpha/beta hydrolase"/>
    <property type="match status" value="1"/>
</dbReference>
<keyword evidence="3" id="KW-1185">Reference proteome</keyword>
<evidence type="ECO:0000313" key="3">
    <source>
        <dbReference type="Proteomes" id="UP000703038"/>
    </source>
</evidence>
<dbReference type="Proteomes" id="UP000703038">
    <property type="component" value="Unassembled WGS sequence"/>
</dbReference>
<name>A0ABS2KZU5_9NOCA</name>
<organism evidence="2 3">
    <name type="scientific">Rhodococcoides corynebacterioides</name>
    <dbReference type="NCBI Taxonomy" id="53972"/>
    <lineage>
        <taxon>Bacteria</taxon>
        <taxon>Bacillati</taxon>
        <taxon>Actinomycetota</taxon>
        <taxon>Actinomycetes</taxon>
        <taxon>Mycobacteriales</taxon>
        <taxon>Nocardiaceae</taxon>
        <taxon>Rhodococcoides</taxon>
    </lineage>
</organism>
<gene>
    <name evidence="2" type="ORF">JOE42_004193</name>
</gene>
<dbReference type="SUPFAM" id="SSF53474">
    <property type="entry name" value="alpha/beta-Hydrolases"/>
    <property type="match status" value="1"/>
</dbReference>
<dbReference type="PANTHER" id="PTHR47751">
    <property type="entry name" value="SUPERFAMILY HYDROLASE, PUTATIVE (AFU_ORTHOLOGUE AFUA_2G16580)-RELATED"/>
    <property type="match status" value="1"/>
</dbReference>
<dbReference type="InterPro" id="IPR000383">
    <property type="entry name" value="Xaa-Pro-like_dom"/>
</dbReference>
<protein>
    <submittedName>
        <fullName evidence="2">Fermentation-respiration switch protein FrsA (DUF1100 family)</fullName>
    </submittedName>
</protein>
<dbReference type="InterPro" id="IPR051411">
    <property type="entry name" value="Polyketide_trans_af380"/>
</dbReference>
<evidence type="ECO:0000313" key="2">
    <source>
        <dbReference type="EMBL" id="MBM7417460.1"/>
    </source>
</evidence>
<comment type="caution">
    <text evidence="2">The sequence shown here is derived from an EMBL/GenBank/DDBJ whole genome shotgun (WGS) entry which is preliminary data.</text>
</comment>
<dbReference type="RefSeq" id="WP_239532515.1">
    <property type="nucleotide sequence ID" value="NZ_JAFBBK010000001.1"/>
</dbReference>
<dbReference type="PANTHER" id="PTHR47751:SF2">
    <property type="entry name" value="DLTD N-TERMINAL DOMAIN PROTEIN (AFU_ORTHOLOGUE AFUA_8G00380)-RELATED"/>
    <property type="match status" value="1"/>
</dbReference>
<dbReference type="EMBL" id="JAFBBK010000001">
    <property type="protein sequence ID" value="MBM7417460.1"/>
    <property type="molecule type" value="Genomic_DNA"/>
</dbReference>
<accession>A0ABS2KZU5</accession>